<accession>A0A5B8XCT2</accession>
<feature type="transmembrane region" description="Helical" evidence="1">
    <location>
        <begin position="46"/>
        <end position="68"/>
    </location>
</feature>
<dbReference type="AlphaFoldDB" id="A0A5B8XCT2"/>
<dbReference type="EMBL" id="CP029077">
    <property type="protein sequence ID" value="QED23113.1"/>
    <property type="molecule type" value="Genomic_DNA"/>
</dbReference>
<reference evidence="2 3" key="1">
    <citation type="journal article" date="2019" name="ISME J.">
        <title>Deianiraea, an extracellular bacterium associated with the ciliate Paramecium, suggests an alternative scenario for the evolution of Rickettsiales.</title>
        <authorList>
            <person name="Castelli M."/>
            <person name="Sabaneyeva E."/>
            <person name="Lanzoni O."/>
            <person name="Lebedeva N."/>
            <person name="Floriano A.M."/>
            <person name="Gaiarsa S."/>
            <person name="Benken K."/>
            <person name="Modeo L."/>
            <person name="Bandi C."/>
            <person name="Potekhin A."/>
            <person name="Sassera D."/>
            <person name="Petroni G."/>
        </authorList>
    </citation>
    <scope>NUCLEOTIDE SEQUENCE [LARGE SCALE GENOMIC DNA]</scope>
    <source>
        <strain evidence="2">CyL4-1</strain>
    </source>
</reference>
<protein>
    <submittedName>
        <fullName evidence="2">Uncharacterized protein</fullName>
    </submittedName>
</protein>
<gene>
    <name evidence="2" type="ORF">Deia_00306</name>
</gene>
<keyword evidence="1" id="KW-1133">Transmembrane helix</keyword>
<evidence type="ECO:0000256" key="1">
    <source>
        <dbReference type="SAM" id="Phobius"/>
    </source>
</evidence>
<keyword evidence="1" id="KW-0812">Transmembrane</keyword>
<sequence length="223" mass="25579">MKNFVSKAKKKLHILRKSSKIALIACEVVLKPQKTTRFVYDKVTNFMIIILSLSLLTFACFDIVKIAFNKISFSKREIINIAILGDTDGIISKTLSTFSHNVYQIQVNIYQKANDFIENASNNDIGILSNYHIDIIDQKNIFFPYQRSEFNMQSLLIKKSINKATITWISMCSIKNGILSHFNDDFEEDKLKETIMIGELRQFTNSSKLNVIANHLSNLCLKI</sequence>
<organism evidence="2 3">
    <name type="scientific">Candidatus Deianiraea vastatrix</name>
    <dbReference type="NCBI Taxonomy" id="2163644"/>
    <lineage>
        <taxon>Bacteria</taxon>
        <taxon>Pseudomonadati</taxon>
        <taxon>Pseudomonadota</taxon>
        <taxon>Alphaproteobacteria</taxon>
        <taxon>Rickettsiales</taxon>
        <taxon>Candidatus Deianiraeaceae</taxon>
        <taxon>Candidatus Deianiraea</taxon>
    </lineage>
</organism>
<dbReference type="Proteomes" id="UP000321934">
    <property type="component" value="Chromosome"/>
</dbReference>
<proteinExistence type="predicted"/>
<dbReference type="RefSeq" id="WP_146820405.1">
    <property type="nucleotide sequence ID" value="NZ_CP029077.1"/>
</dbReference>
<keyword evidence="1" id="KW-0472">Membrane</keyword>
<evidence type="ECO:0000313" key="3">
    <source>
        <dbReference type="Proteomes" id="UP000321934"/>
    </source>
</evidence>
<keyword evidence="3" id="KW-1185">Reference proteome</keyword>
<name>A0A5B8XCT2_9RICK</name>
<evidence type="ECO:0000313" key="2">
    <source>
        <dbReference type="EMBL" id="QED23113.1"/>
    </source>
</evidence>